<dbReference type="STRING" id="1387353.BSF38_00968"/>
<proteinExistence type="predicted"/>
<feature type="transmembrane region" description="Helical" evidence="1">
    <location>
        <begin position="232"/>
        <end position="253"/>
    </location>
</feature>
<evidence type="ECO:0000313" key="4">
    <source>
        <dbReference type="Proteomes" id="UP000186309"/>
    </source>
</evidence>
<feature type="transmembrane region" description="Helical" evidence="1">
    <location>
        <begin position="12"/>
        <end position="33"/>
    </location>
</feature>
<organism evidence="3 4">
    <name type="scientific">Paludisphaera borealis</name>
    <dbReference type="NCBI Taxonomy" id="1387353"/>
    <lineage>
        <taxon>Bacteria</taxon>
        <taxon>Pseudomonadati</taxon>
        <taxon>Planctomycetota</taxon>
        <taxon>Planctomycetia</taxon>
        <taxon>Isosphaerales</taxon>
        <taxon>Isosphaeraceae</taxon>
        <taxon>Paludisphaera</taxon>
    </lineage>
</organism>
<feature type="transmembrane region" description="Helical" evidence="1">
    <location>
        <begin position="121"/>
        <end position="145"/>
    </location>
</feature>
<sequence length="510" mass="56427">MWPVLDLLSRTLIDAGIANAILLSLVVVLMVFTRQPSRRIMLAQTGFYSALLMLPLVVFTPLPRLYPLDWMVRNGVMPPQMLPRSSQFATDDLLGRRFRARLDDVGHGTHSDAEWPAGEPLIRALTLVHLGGATIGIGWFGLGLWGFRRLLRRSNEPSDATRRIFDELIADLGRPPPYPKLRVSAWPRGPVLGGLVQPCILIPERLDDDDVDPNSLRLILLHELAHADRSDVWFSALASVSQAVWFFLPHLWWLRSQLRIDQEFLADRKAAGPIGDSTAYAQWLVGLASVRSAGEASAKKTQDAAGDPQFPWWKGGFKSPLLQRVAMLLYCPFRVEDHPPPWFSIVMPALLMAIAIAVSCFRLLAPLDPSALLHPARPSDPLVSSLNIPQFVLVPGRPPAVLPLALPPSFQLTADLLATSTALAQIRLSDHPLTALGESGLDPSALDPNEPPSWHRIYMCRNLNGLTLLVDGVPVPVDDPYDEEPDSPQWLTLAPPRDTTAILRDLVVTW</sequence>
<dbReference type="InterPro" id="IPR052173">
    <property type="entry name" value="Beta-lactam_resp_regulator"/>
</dbReference>
<dbReference type="CDD" id="cd07341">
    <property type="entry name" value="M56_BlaR1_MecR1_like"/>
    <property type="match status" value="1"/>
</dbReference>
<dbReference type="KEGG" id="pbor:BSF38_00968"/>
<protein>
    <recommendedName>
        <fullName evidence="2">Peptidase M56 domain-containing protein</fullName>
    </recommendedName>
</protein>
<dbReference type="PANTHER" id="PTHR34978">
    <property type="entry name" value="POSSIBLE SENSOR-TRANSDUCER PROTEIN BLAR"/>
    <property type="match status" value="1"/>
</dbReference>
<keyword evidence="1" id="KW-0812">Transmembrane</keyword>
<dbReference type="RefSeq" id="WP_076343710.1">
    <property type="nucleotide sequence ID" value="NZ_CP019082.1"/>
</dbReference>
<dbReference type="AlphaFoldDB" id="A0A1U7CKS8"/>
<dbReference type="Pfam" id="PF05569">
    <property type="entry name" value="Peptidase_M56"/>
    <property type="match status" value="1"/>
</dbReference>
<name>A0A1U7CKS8_9BACT</name>
<keyword evidence="1" id="KW-1133">Transmembrane helix</keyword>
<evidence type="ECO:0000259" key="2">
    <source>
        <dbReference type="Pfam" id="PF05569"/>
    </source>
</evidence>
<dbReference type="OrthoDB" id="278105at2"/>
<evidence type="ECO:0000256" key="1">
    <source>
        <dbReference type="SAM" id="Phobius"/>
    </source>
</evidence>
<keyword evidence="4" id="KW-1185">Reference proteome</keyword>
<feature type="domain" description="Peptidase M56" evidence="2">
    <location>
        <begin position="20"/>
        <end position="292"/>
    </location>
</feature>
<dbReference type="InterPro" id="IPR008756">
    <property type="entry name" value="Peptidase_M56"/>
</dbReference>
<evidence type="ECO:0000313" key="3">
    <source>
        <dbReference type="EMBL" id="APW59544.1"/>
    </source>
</evidence>
<reference evidence="4" key="1">
    <citation type="submission" date="2016-12" db="EMBL/GenBank/DDBJ databases">
        <title>Comparative genomics of four Isosphaeraceae planctomycetes: a common pool of plasmids and glycoside hydrolase genes.</title>
        <authorList>
            <person name="Ivanova A."/>
        </authorList>
    </citation>
    <scope>NUCLEOTIDE SEQUENCE [LARGE SCALE GENOMIC DNA]</scope>
    <source>
        <strain evidence="4">PX4</strain>
    </source>
</reference>
<keyword evidence="1" id="KW-0472">Membrane</keyword>
<dbReference type="Proteomes" id="UP000186309">
    <property type="component" value="Chromosome"/>
</dbReference>
<dbReference type="EMBL" id="CP019082">
    <property type="protein sequence ID" value="APW59544.1"/>
    <property type="molecule type" value="Genomic_DNA"/>
</dbReference>
<accession>A0A1U7CKS8</accession>
<feature type="transmembrane region" description="Helical" evidence="1">
    <location>
        <begin position="342"/>
        <end position="365"/>
    </location>
</feature>
<feature type="transmembrane region" description="Helical" evidence="1">
    <location>
        <begin position="45"/>
        <end position="62"/>
    </location>
</feature>
<dbReference type="PANTHER" id="PTHR34978:SF3">
    <property type="entry name" value="SLR0241 PROTEIN"/>
    <property type="match status" value="1"/>
</dbReference>
<gene>
    <name evidence="3" type="ORF">BSF38_00968</name>
</gene>